<accession>A0A484G1X3</accession>
<evidence type="ECO:0000313" key="3">
    <source>
        <dbReference type="Proteomes" id="UP000014480"/>
    </source>
</evidence>
<feature type="signal peptide" evidence="1">
    <location>
        <begin position="1"/>
        <end position="19"/>
    </location>
</feature>
<dbReference type="Proteomes" id="UP000014480">
    <property type="component" value="Unassembled WGS sequence"/>
</dbReference>
<comment type="caution">
    <text evidence="2">The sequence shown here is derived from an EMBL/GenBank/DDBJ whole genome shotgun (WGS) entry which is preliminary data.</text>
</comment>
<gene>
    <name evidence="2" type="ORF">Cob_v002647</name>
</gene>
<evidence type="ECO:0000313" key="2">
    <source>
        <dbReference type="EMBL" id="TDZ24356.1"/>
    </source>
</evidence>
<name>A0A484G1X3_COLOR</name>
<keyword evidence="3" id="KW-1185">Reference proteome</keyword>
<evidence type="ECO:0008006" key="4">
    <source>
        <dbReference type="Google" id="ProtNLM"/>
    </source>
</evidence>
<reference evidence="3" key="1">
    <citation type="journal article" date="2013" name="New Phytol.">
        <title>Comparative genomic and transcriptomic analyses reveal the hemibiotrophic stage shift of Colletotrichum fungi.</title>
        <authorList>
            <person name="Gan P."/>
            <person name="Ikeda K."/>
            <person name="Irieda H."/>
            <person name="Narusaka M."/>
            <person name="O'Connell R.J."/>
            <person name="Narusaka Y."/>
            <person name="Takano Y."/>
            <person name="Kubo Y."/>
            <person name="Shirasu K."/>
        </authorList>
    </citation>
    <scope>NUCLEOTIDE SEQUENCE [LARGE SCALE GENOMIC DNA]</scope>
    <source>
        <strain evidence="3">104-T / ATCC 96160 / CBS 514.97 / LARS 414 / MAFF 240422</strain>
    </source>
</reference>
<evidence type="ECO:0000256" key="1">
    <source>
        <dbReference type="SAM" id="SignalP"/>
    </source>
</evidence>
<protein>
    <recommendedName>
        <fullName evidence="4">Secreted in xylem 1 protein</fullName>
    </recommendedName>
</protein>
<reference evidence="3" key="2">
    <citation type="journal article" date="2019" name="Mol. Plant Microbe Interact.">
        <title>Genome sequence resources for four phytopathogenic fungi from the Colletotrichum orbiculare species complex.</title>
        <authorList>
            <person name="Gan P."/>
            <person name="Tsushima A."/>
            <person name="Narusaka M."/>
            <person name="Narusaka Y."/>
            <person name="Takano Y."/>
            <person name="Kubo Y."/>
            <person name="Shirasu K."/>
        </authorList>
    </citation>
    <scope>GENOME REANNOTATION</scope>
    <source>
        <strain evidence="3">104-T / ATCC 96160 / CBS 514.97 / LARS 414 / MAFF 240422</strain>
    </source>
</reference>
<proteinExistence type="predicted"/>
<dbReference type="EMBL" id="AMCV02000005">
    <property type="protein sequence ID" value="TDZ24356.1"/>
    <property type="molecule type" value="Genomic_DNA"/>
</dbReference>
<sequence>MVLFVLLLVQLLGVSKGAAQDDGPLVLYNLTIEEFVAKADELAHVGANASGSRADGHHDDRAAVGKRAAVGGETRNSIIVQLVVEELATLCEGHFGPGWRPLSGKCINLAQITVTCGNPEGTAADDEAIEHNCPPPQICASVVGNNFRDSIATFGYCGARIKVDGRQQYGQEVDYIGSWFPESPKTPGTFNDYVAMKGGIEGAFLFAGGQGNNIRKEYGLGLSWACFKCPGGLLKITARRSTDAVGLSFPVKPL</sequence>
<organism evidence="2 3">
    <name type="scientific">Colletotrichum orbiculare (strain 104-T / ATCC 96160 / CBS 514.97 / LARS 414 / MAFF 240422)</name>
    <name type="common">Cucumber anthracnose fungus</name>
    <name type="synonym">Colletotrichum lagenarium</name>
    <dbReference type="NCBI Taxonomy" id="1213857"/>
    <lineage>
        <taxon>Eukaryota</taxon>
        <taxon>Fungi</taxon>
        <taxon>Dikarya</taxon>
        <taxon>Ascomycota</taxon>
        <taxon>Pezizomycotina</taxon>
        <taxon>Sordariomycetes</taxon>
        <taxon>Hypocreomycetidae</taxon>
        <taxon>Glomerellales</taxon>
        <taxon>Glomerellaceae</taxon>
        <taxon>Colletotrichum</taxon>
        <taxon>Colletotrichum orbiculare species complex</taxon>
    </lineage>
</organism>
<keyword evidence="1" id="KW-0732">Signal</keyword>
<feature type="chain" id="PRO_5019716682" description="Secreted in xylem 1 protein" evidence="1">
    <location>
        <begin position="20"/>
        <end position="254"/>
    </location>
</feature>
<dbReference type="AlphaFoldDB" id="A0A484G1X3"/>
<dbReference type="OrthoDB" id="5076125at2759"/>